<dbReference type="EMBL" id="MN740505">
    <property type="protein sequence ID" value="QHU30299.1"/>
    <property type="molecule type" value="Genomic_DNA"/>
</dbReference>
<organism evidence="1">
    <name type="scientific">viral metagenome</name>
    <dbReference type="NCBI Taxonomy" id="1070528"/>
    <lineage>
        <taxon>unclassified sequences</taxon>
        <taxon>metagenomes</taxon>
        <taxon>organismal metagenomes</taxon>
    </lineage>
</organism>
<name>A0A6C0LH81_9ZZZZ</name>
<protein>
    <submittedName>
        <fullName evidence="1">Uncharacterized protein</fullName>
    </submittedName>
</protein>
<accession>A0A6C0LH81</accession>
<dbReference type="AlphaFoldDB" id="A0A6C0LH81"/>
<evidence type="ECO:0000313" key="1">
    <source>
        <dbReference type="EMBL" id="QHU30299.1"/>
    </source>
</evidence>
<proteinExistence type="predicted"/>
<sequence>MDTNIDNYNNNEIISLLKVRNDQSLTVDILADKIDRTIQKVKQADIDDNPELVKFFQDCFVRISLMKGFEITEIHRNTLALAPLPIVPDNIVVPGRDDNMKIVEPKIYAGNLTQPQPTAQSVSAYARPYARGTVNPVERETIKYLLTINSKFRPEYKPYNCNIEVEQQETFPSQGDLIRDKTFCRNSPAIVKRVVELEACSKSTNRGYKNTETDFIVELQESLSNVVSIKLAGLEMMNGYYSISEYLGTNVFRITTYQFDETMPPIDGGNIGNVSEHTISISQGSYSVVELMETINCVFLASSHIELNAVELKYDCISGKFHFVLRTEDENGDPIVPPAGMAFGFQLDFRHPLYPYRSLFYNLGWMMGYRESIYTMTGSYISCPSTTCLLGIGGEAPVNLIGTHYFLVEVDDFNNNNPVVLNYNCDTEFSFNIRNILGKVPNAAHTNEVLFEDSSDRIFKSRKYFGPVKINKLKIRILDENGRQINLNNSDFTINIEVETLNTPYKNMIR</sequence>
<reference evidence="1" key="1">
    <citation type="journal article" date="2020" name="Nature">
        <title>Giant virus diversity and host interactions through global metagenomics.</title>
        <authorList>
            <person name="Schulz F."/>
            <person name="Roux S."/>
            <person name="Paez-Espino D."/>
            <person name="Jungbluth S."/>
            <person name="Walsh D.A."/>
            <person name="Denef V.J."/>
            <person name="McMahon K.D."/>
            <person name="Konstantinidis K.T."/>
            <person name="Eloe-Fadrosh E.A."/>
            <person name="Kyrpides N.C."/>
            <person name="Woyke T."/>
        </authorList>
    </citation>
    <scope>NUCLEOTIDE SEQUENCE</scope>
    <source>
        <strain evidence="1">GVMAG-M-3300027833-11</strain>
    </source>
</reference>